<dbReference type="Pfam" id="PF05962">
    <property type="entry name" value="HutD"/>
    <property type="match status" value="1"/>
</dbReference>
<dbReference type="Gene3D" id="2.60.120.10">
    <property type="entry name" value="Jelly Rolls"/>
    <property type="match status" value="1"/>
</dbReference>
<dbReference type="SUPFAM" id="SSF51182">
    <property type="entry name" value="RmlC-like cupins"/>
    <property type="match status" value="1"/>
</dbReference>
<name>A0A5R9PFA1_9GAMM</name>
<dbReference type="PANTHER" id="PTHR37943:SF1">
    <property type="entry name" value="PROTEIN VES"/>
    <property type="match status" value="1"/>
</dbReference>
<evidence type="ECO:0000256" key="1">
    <source>
        <dbReference type="SAM" id="MobiDB-lite"/>
    </source>
</evidence>
<evidence type="ECO:0000313" key="3">
    <source>
        <dbReference type="Proteomes" id="UP000308508"/>
    </source>
</evidence>
<dbReference type="Proteomes" id="UP000308508">
    <property type="component" value="Unassembled WGS sequence"/>
</dbReference>
<dbReference type="EMBL" id="SROY01000002">
    <property type="protein sequence ID" value="TLX22062.1"/>
    <property type="molecule type" value="Genomic_DNA"/>
</dbReference>
<dbReference type="InterPro" id="IPR010282">
    <property type="entry name" value="Uncharacterised_HutD/Ves"/>
</dbReference>
<sequence length="219" mass="24025">MNADRICAGPSRAGDTSAMNGRSTPAALVLRAQDYRRMRWKNGAGWTSEVFRFPDADDWGWRLSIAEVETDAPFSTFPGVERALVLLEGNGMRLHFDDGDTRELLPSSNVLCFSGERPLVGQLVDGPSRDFNLMWKREQVDAQLWRRPLAGAMVLFAGPGETWVVHMLSGQAHFPGSIGPGEMECGDTAILRGHGARNRFALDGAGELLLIRVVGRDEA</sequence>
<dbReference type="InterPro" id="IPR011051">
    <property type="entry name" value="RmlC_Cupin_sf"/>
</dbReference>
<dbReference type="CDD" id="cd20293">
    <property type="entry name" value="cupin_HutD_N"/>
    <property type="match status" value="1"/>
</dbReference>
<dbReference type="AlphaFoldDB" id="A0A5R9PFA1"/>
<comment type="caution">
    <text evidence="2">The sequence shown here is derived from an EMBL/GenBank/DDBJ whole genome shotgun (WGS) entry which is preliminary data.</text>
</comment>
<reference evidence="2 3" key="1">
    <citation type="submission" date="2019-04" db="EMBL/GenBank/DDBJ databases">
        <authorList>
            <person name="Grouzdev D.S."/>
            <person name="Nazina T.N."/>
        </authorList>
    </citation>
    <scope>NUCLEOTIDE SEQUENCE [LARGE SCALE GENOMIC DNA]</scope>
    <source>
        <strain evidence="2 3">SHC 3-19</strain>
    </source>
</reference>
<organism evidence="2 3">
    <name type="scientific">Thermomonas fusca</name>
    <dbReference type="NCBI Taxonomy" id="215690"/>
    <lineage>
        <taxon>Bacteria</taxon>
        <taxon>Pseudomonadati</taxon>
        <taxon>Pseudomonadota</taxon>
        <taxon>Gammaproteobacteria</taxon>
        <taxon>Lysobacterales</taxon>
        <taxon>Lysobacteraceae</taxon>
        <taxon>Thermomonas</taxon>
    </lineage>
</organism>
<dbReference type="InterPro" id="IPR014710">
    <property type="entry name" value="RmlC-like_jellyroll"/>
</dbReference>
<feature type="region of interest" description="Disordered" evidence="1">
    <location>
        <begin position="1"/>
        <end position="20"/>
    </location>
</feature>
<proteinExistence type="predicted"/>
<accession>A0A5R9PFA1</accession>
<gene>
    <name evidence="2" type="ORF">E5S66_05925</name>
</gene>
<protein>
    <submittedName>
        <fullName evidence="2">HutD family protein</fullName>
    </submittedName>
</protein>
<evidence type="ECO:0000313" key="2">
    <source>
        <dbReference type="EMBL" id="TLX22062.1"/>
    </source>
</evidence>
<keyword evidence="3" id="KW-1185">Reference proteome</keyword>
<dbReference type="PANTHER" id="PTHR37943">
    <property type="entry name" value="PROTEIN VES"/>
    <property type="match status" value="1"/>
</dbReference>